<protein>
    <submittedName>
        <fullName evidence="1">Uncharacterized protein</fullName>
    </submittedName>
</protein>
<dbReference type="Proteomes" id="UP001163321">
    <property type="component" value="Chromosome 4"/>
</dbReference>
<reference evidence="1 2" key="1">
    <citation type="journal article" date="2022" name="bioRxiv">
        <title>The genome of the oomycete Peronosclerospora sorghi, a cosmopolitan pathogen of maize and sorghum, is inflated with dispersed pseudogenes.</title>
        <authorList>
            <person name="Fletcher K."/>
            <person name="Martin F."/>
            <person name="Isakeit T."/>
            <person name="Cavanaugh K."/>
            <person name="Magill C."/>
            <person name="Michelmore R."/>
        </authorList>
    </citation>
    <scope>NUCLEOTIDE SEQUENCE [LARGE SCALE GENOMIC DNA]</scope>
    <source>
        <strain evidence="1">P6</strain>
    </source>
</reference>
<accession>A0ACC0W698</accession>
<dbReference type="EMBL" id="CM047583">
    <property type="protein sequence ID" value="KAI9913670.1"/>
    <property type="molecule type" value="Genomic_DNA"/>
</dbReference>
<keyword evidence="2" id="KW-1185">Reference proteome</keyword>
<name>A0ACC0W698_9STRA</name>
<organism evidence="1 2">
    <name type="scientific">Peronosclerospora sorghi</name>
    <dbReference type="NCBI Taxonomy" id="230839"/>
    <lineage>
        <taxon>Eukaryota</taxon>
        <taxon>Sar</taxon>
        <taxon>Stramenopiles</taxon>
        <taxon>Oomycota</taxon>
        <taxon>Peronosporomycetes</taxon>
        <taxon>Peronosporales</taxon>
        <taxon>Peronosporaceae</taxon>
        <taxon>Peronosclerospora</taxon>
    </lineage>
</organism>
<sequence>MRDEMPTTMIDDDELEFYPLDSHNVEEMPVPNRPVEHVTAETLTNVVLITSRDQIALQFFCQGYDAYVTCKDKESVAPCFYNAQCIGQSADNEFVQIVPVDEVRERHILDNMRVQLVSVSSGKYLRATHVSKYLKWSRTRDEQTVFVVQTADRKPLMSHSKFTLTSCFWSGFAVGFTQAFPLGGGREVNKAIGFLTLEKKKKQQPLLFPIRFRAVLRSQRDDRSLVVARFRHSTPFVTDADMLFIGDDDAERVSDVPLARVASPPGSLIDYSLNRRSSGVRGGAFESCTFCGVLFRARCDLIAHIRDRHGEMLHRVYLVRVTNNLKTSLLSSRVLGFTMRRHAFVPSRIYPPEDKIHAIVHPDSLASMLYLSGSVAPKTGK</sequence>
<gene>
    <name evidence="1" type="ORF">PsorP6_005231</name>
</gene>
<comment type="caution">
    <text evidence="1">The sequence shown here is derived from an EMBL/GenBank/DDBJ whole genome shotgun (WGS) entry which is preliminary data.</text>
</comment>
<evidence type="ECO:0000313" key="2">
    <source>
        <dbReference type="Proteomes" id="UP001163321"/>
    </source>
</evidence>
<evidence type="ECO:0000313" key="1">
    <source>
        <dbReference type="EMBL" id="KAI9913670.1"/>
    </source>
</evidence>
<proteinExistence type="predicted"/>